<evidence type="ECO:0000256" key="8">
    <source>
        <dbReference type="ARBA" id="ARBA00023004"/>
    </source>
</evidence>
<dbReference type="PANTHER" id="PTHR24282">
    <property type="entry name" value="CYTOCHROME P450 FAMILY MEMBER"/>
    <property type="match status" value="1"/>
</dbReference>
<dbReference type="GO" id="GO:0006629">
    <property type="term" value="P:lipid metabolic process"/>
    <property type="evidence" value="ECO:0007669"/>
    <property type="project" value="UniProtKB-ARBA"/>
</dbReference>
<gene>
    <name evidence="12" type="ORF">ZEAMMB73_Zm00001d015721</name>
</gene>
<keyword evidence="8" id="KW-0408">Iron</keyword>
<comment type="similarity">
    <text evidence="2">Belongs to the cytochrome P450 family.</text>
</comment>
<feature type="region of interest" description="Disordered" evidence="11">
    <location>
        <begin position="87"/>
        <end position="209"/>
    </location>
</feature>
<evidence type="ECO:0000256" key="4">
    <source>
        <dbReference type="ARBA" id="ARBA00022692"/>
    </source>
</evidence>
<dbReference type="PANTHER" id="PTHR24282:SF31">
    <property type="entry name" value="CYTOCHROME P450 734A2"/>
    <property type="match status" value="1"/>
</dbReference>
<evidence type="ECO:0000256" key="7">
    <source>
        <dbReference type="ARBA" id="ARBA00023002"/>
    </source>
</evidence>
<evidence type="ECO:0000313" key="12">
    <source>
        <dbReference type="EMBL" id="AQK69355.1"/>
    </source>
</evidence>
<keyword evidence="9" id="KW-0503">Monooxygenase</keyword>
<accession>A0A1D6H3E3</accession>
<keyword evidence="10" id="KW-0472">Membrane</keyword>
<dbReference type="InterPro" id="IPR036396">
    <property type="entry name" value="Cyt_P450_sf"/>
</dbReference>
<dbReference type="GO" id="GO:0004497">
    <property type="term" value="F:monooxygenase activity"/>
    <property type="evidence" value="ECO:0007669"/>
    <property type="project" value="UniProtKB-KW"/>
</dbReference>
<evidence type="ECO:0000256" key="1">
    <source>
        <dbReference type="ARBA" id="ARBA00004370"/>
    </source>
</evidence>
<dbReference type="SUPFAM" id="SSF48264">
    <property type="entry name" value="Cytochrome P450"/>
    <property type="match status" value="1"/>
</dbReference>
<keyword evidence="5" id="KW-0479">Metal-binding</keyword>
<dbReference type="GO" id="GO:0016705">
    <property type="term" value="F:oxidoreductase activity, acting on paired donors, with incorporation or reduction of molecular oxygen"/>
    <property type="evidence" value="ECO:0007669"/>
    <property type="project" value="InterPro"/>
</dbReference>
<evidence type="ECO:0000256" key="2">
    <source>
        <dbReference type="ARBA" id="ARBA00010617"/>
    </source>
</evidence>
<name>A0A1D6H3E3_MAIZE</name>
<keyword evidence="4" id="KW-0812">Transmembrane</keyword>
<reference evidence="12" key="1">
    <citation type="submission" date="2015-12" db="EMBL/GenBank/DDBJ databases">
        <title>Update maize B73 reference genome by single molecule sequencing technologies.</title>
        <authorList>
            <consortium name="Maize Genome Sequencing Project"/>
            <person name="Ware D."/>
        </authorList>
    </citation>
    <scope>NUCLEOTIDE SEQUENCE</scope>
    <source>
        <tissue evidence="12">Seedling</tissue>
    </source>
</reference>
<dbReference type="InterPro" id="IPR050665">
    <property type="entry name" value="Cytochrome_P450_Monooxygen"/>
</dbReference>
<dbReference type="GO" id="GO:0016020">
    <property type="term" value="C:membrane"/>
    <property type="evidence" value="ECO:0007669"/>
    <property type="project" value="UniProtKB-SubCell"/>
</dbReference>
<evidence type="ECO:0000256" key="5">
    <source>
        <dbReference type="ARBA" id="ARBA00022723"/>
    </source>
</evidence>
<keyword evidence="7" id="KW-0560">Oxidoreductase</keyword>
<dbReference type="Pfam" id="PF00067">
    <property type="entry name" value="p450"/>
    <property type="match status" value="1"/>
</dbReference>
<protein>
    <submittedName>
        <fullName evidence="12">Cytochrome P450 734A1</fullName>
    </submittedName>
</protein>
<evidence type="ECO:0000256" key="11">
    <source>
        <dbReference type="SAM" id="MobiDB-lite"/>
    </source>
</evidence>
<dbReference type="InterPro" id="IPR002401">
    <property type="entry name" value="Cyt_P450_E_grp-I"/>
</dbReference>
<dbReference type="PRINTS" id="PR00463">
    <property type="entry name" value="EP450I"/>
</dbReference>
<comment type="subcellular location">
    <subcellularLocation>
        <location evidence="1">Membrane</location>
    </subcellularLocation>
</comment>
<feature type="compositionally biased region" description="Basic and acidic residues" evidence="11">
    <location>
        <begin position="89"/>
        <end position="110"/>
    </location>
</feature>
<evidence type="ECO:0000256" key="9">
    <source>
        <dbReference type="ARBA" id="ARBA00023033"/>
    </source>
</evidence>
<dbReference type="EMBL" id="CM000781">
    <property type="protein sequence ID" value="AQK69355.1"/>
    <property type="molecule type" value="Genomic_DNA"/>
</dbReference>
<keyword evidence="6" id="KW-1133">Transmembrane helix</keyword>
<dbReference type="GO" id="GO:0020037">
    <property type="term" value="F:heme binding"/>
    <property type="evidence" value="ECO:0007669"/>
    <property type="project" value="InterPro"/>
</dbReference>
<dbReference type="InterPro" id="IPR001128">
    <property type="entry name" value="Cyt_P450"/>
</dbReference>
<organism evidence="12">
    <name type="scientific">Zea mays</name>
    <name type="common">Maize</name>
    <dbReference type="NCBI Taxonomy" id="4577"/>
    <lineage>
        <taxon>Eukaryota</taxon>
        <taxon>Viridiplantae</taxon>
        <taxon>Streptophyta</taxon>
        <taxon>Embryophyta</taxon>
        <taxon>Tracheophyta</taxon>
        <taxon>Spermatophyta</taxon>
        <taxon>Magnoliopsida</taxon>
        <taxon>Liliopsida</taxon>
        <taxon>Poales</taxon>
        <taxon>Poaceae</taxon>
        <taxon>PACMAD clade</taxon>
        <taxon>Panicoideae</taxon>
        <taxon>Andropogonodae</taxon>
        <taxon>Andropogoneae</taxon>
        <taxon>Tripsacinae</taxon>
        <taxon>Zea</taxon>
    </lineage>
</organism>
<proteinExistence type="inferred from homology"/>
<dbReference type="ExpressionAtlas" id="A0A1D6H3E3">
    <property type="expression patterns" value="baseline and differential"/>
</dbReference>
<sequence>MAEEEEEVQAGHSGGFRDLLGAMINAGERKTPAAIPVADMLEECKTFFFAGKQTTTNLLVWATVLLAMHPEWQERARSEVLDICGPDELPSKEHLPRLKTVTGHDHKRDPPAVPAGGGHHPPRQDGRAALGRVHDPPRHGAAHPDHGHPPRRQVLGPRRRAVQPRTVRRRHGQGGEAPAGVHPVRAGLPDVHRPEPGTAGGQAHHGDPAAAVRDEGVPELHPRADGPDAPLPAVRSAGDLPATFGASGSLIAQMLRLSPTFFC</sequence>
<evidence type="ECO:0000256" key="6">
    <source>
        <dbReference type="ARBA" id="ARBA00022989"/>
    </source>
</evidence>
<feature type="compositionally biased region" description="Basic residues" evidence="11">
    <location>
        <begin position="157"/>
        <end position="172"/>
    </location>
</feature>
<feature type="compositionally biased region" description="Basic and acidic residues" evidence="11">
    <location>
        <begin position="122"/>
        <end position="148"/>
    </location>
</feature>
<evidence type="ECO:0000256" key="10">
    <source>
        <dbReference type="ARBA" id="ARBA00023136"/>
    </source>
</evidence>
<dbReference type="Gene3D" id="1.10.630.10">
    <property type="entry name" value="Cytochrome P450"/>
    <property type="match status" value="1"/>
</dbReference>
<dbReference type="AlphaFoldDB" id="A0A1D6H3E3"/>
<dbReference type="GO" id="GO:0005506">
    <property type="term" value="F:iron ion binding"/>
    <property type="evidence" value="ECO:0007669"/>
    <property type="project" value="InterPro"/>
</dbReference>
<evidence type="ECO:0000256" key="3">
    <source>
        <dbReference type="ARBA" id="ARBA00022617"/>
    </source>
</evidence>
<keyword evidence="3" id="KW-0349">Heme</keyword>